<dbReference type="EMBL" id="KI913199">
    <property type="protein sequence ID" value="ETV67335.1"/>
    <property type="molecule type" value="Genomic_DNA"/>
</dbReference>
<dbReference type="GeneID" id="20818416"/>
<accession>W4FIL4</accession>
<organism evidence="1">
    <name type="scientific">Aphanomyces astaci</name>
    <name type="common">Crayfish plague agent</name>
    <dbReference type="NCBI Taxonomy" id="112090"/>
    <lineage>
        <taxon>Eukaryota</taxon>
        <taxon>Sar</taxon>
        <taxon>Stramenopiles</taxon>
        <taxon>Oomycota</taxon>
        <taxon>Saprolegniomycetes</taxon>
        <taxon>Saprolegniales</taxon>
        <taxon>Verrucalvaceae</taxon>
        <taxon>Aphanomyces</taxon>
    </lineage>
</organism>
<dbReference type="AlphaFoldDB" id="W4FIL4"/>
<protein>
    <submittedName>
        <fullName evidence="1">Uncharacterized protein</fullName>
    </submittedName>
</protein>
<reference evidence="1" key="1">
    <citation type="submission" date="2013-12" db="EMBL/GenBank/DDBJ databases">
        <title>The Genome Sequence of Aphanomyces astaci APO3.</title>
        <authorList>
            <consortium name="The Broad Institute Genomics Platform"/>
            <person name="Russ C."/>
            <person name="Tyler B."/>
            <person name="van West P."/>
            <person name="Dieguez-Uribeondo J."/>
            <person name="Young S.K."/>
            <person name="Zeng Q."/>
            <person name="Gargeya S."/>
            <person name="Fitzgerald M."/>
            <person name="Abouelleil A."/>
            <person name="Alvarado L."/>
            <person name="Chapman S.B."/>
            <person name="Gainer-Dewar J."/>
            <person name="Goldberg J."/>
            <person name="Griggs A."/>
            <person name="Gujja S."/>
            <person name="Hansen M."/>
            <person name="Howarth C."/>
            <person name="Imamovic A."/>
            <person name="Ireland A."/>
            <person name="Larimer J."/>
            <person name="McCowan C."/>
            <person name="Murphy C."/>
            <person name="Pearson M."/>
            <person name="Poon T.W."/>
            <person name="Priest M."/>
            <person name="Roberts A."/>
            <person name="Saif S."/>
            <person name="Shea T."/>
            <person name="Sykes S."/>
            <person name="Wortman J."/>
            <person name="Nusbaum C."/>
            <person name="Birren B."/>
        </authorList>
    </citation>
    <scope>NUCLEOTIDE SEQUENCE [LARGE SCALE GENOMIC DNA]</scope>
    <source>
        <strain evidence="1">APO3</strain>
    </source>
</reference>
<gene>
    <name evidence="1" type="ORF">H257_16420</name>
</gene>
<dbReference type="RefSeq" id="XP_009843150.1">
    <property type="nucleotide sequence ID" value="XM_009844848.1"/>
</dbReference>
<evidence type="ECO:0000313" key="1">
    <source>
        <dbReference type="EMBL" id="ETV67335.1"/>
    </source>
</evidence>
<name>W4FIL4_APHAT</name>
<dbReference type="VEuPathDB" id="FungiDB:H257_16420"/>
<proteinExistence type="predicted"/>
<sequence length="325" mass="36370">MQSTAVCTCVQEDEAHLKRWRDVCRQFYFHQDPSAKTLLDAYEQAKQTVSADDLQDAVAIEIADNTSSPRAPSDDMMASSSVVDLLGLTRCPVRGHGAAFDANLLQLEIVKTRIRGDYHAHLAHSRYEAFHCRLNALQSCQYHLDPDTRVLAVRPLPTGGYLRRSSDLDVQRGKLLRFLGDWMPHMGTHPFLHGLRRMLDSNMHNSTVVGWQVSDAVFVESGGAEFADAAASLLVDTLQCGHVVLSVSEQLSAELTNHNQALERLWVLDPYMSNAHIRRIMWLFPAPTALEGRATGTEVPTVFDRYNAQGQHDEPPAWRKVCIVL</sequence>
<dbReference type="OrthoDB" id="76298at2759"/>